<sequence length="236" mass="27144">MATPATSSKSHFFSWYQSLHLKVSAYRAHSYIDQTNRFRMAENQSKVSTANTSTSRPYQVVEIPQSIENTGFTLVSSVLTRDNYLVWIRAIRFALGVRKKPNFIDGRSVRPADDSDELDEWIRTDYMVTTWILNMISKEIVDAFIYASSARSLWLELEARYGGSNGPMIYNLEREIASISQGEMSFTTYFTKIKMLWDELVCLDPIPACTCPAHRHIVKREDSRQLMRSLMGLNNT</sequence>
<dbReference type="PANTHER" id="PTHR37610:SF40">
    <property type="entry name" value="OS01G0909600 PROTEIN"/>
    <property type="match status" value="1"/>
</dbReference>
<accession>A0AAW2WZ78</accession>
<organism evidence="2">
    <name type="scientific">Sesamum latifolium</name>
    <dbReference type="NCBI Taxonomy" id="2727402"/>
    <lineage>
        <taxon>Eukaryota</taxon>
        <taxon>Viridiplantae</taxon>
        <taxon>Streptophyta</taxon>
        <taxon>Embryophyta</taxon>
        <taxon>Tracheophyta</taxon>
        <taxon>Spermatophyta</taxon>
        <taxon>Magnoliopsida</taxon>
        <taxon>eudicotyledons</taxon>
        <taxon>Gunneridae</taxon>
        <taxon>Pentapetalae</taxon>
        <taxon>asterids</taxon>
        <taxon>lamiids</taxon>
        <taxon>Lamiales</taxon>
        <taxon>Pedaliaceae</taxon>
        <taxon>Sesamum</taxon>
    </lineage>
</organism>
<protein>
    <recommendedName>
        <fullName evidence="1">Retrotransposon Copia-like N-terminal domain-containing protein</fullName>
    </recommendedName>
</protein>
<evidence type="ECO:0000313" key="2">
    <source>
        <dbReference type="EMBL" id="KAL0446249.1"/>
    </source>
</evidence>
<feature type="domain" description="Retrotransposon Copia-like N-terminal" evidence="1">
    <location>
        <begin position="67"/>
        <end position="112"/>
    </location>
</feature>
<dbReference type="PANTHER" id="PTHR37610">
    <property type="entry name" value="CCHC-TYPE DOMAIN-CONTAINING PROTEIN"/>
    <property type="match status" value="1"/>
</dbReference>
<gene>
    <name evidence="2" type="ORF">Slati_1752800</name>
</gene>
<reference evidence="2" key="2">
    <citation type="journal article" date="2024" name="Plant">
        <title>Genomic evolution and insights into agronomic trait innovations of Sesamum species.</title>
        <authorList>
            <person name="Miao H."/>
            <person name="Wang L."/>
            <person name="Qu L."/>
            <person name="Liu H."/>
            <person name="Sun Y."/>
            <person name="Le M."/>
            <person name="Wang Q."/>
            <person name="Wei S."/>
            <person name="Zheng Y."/>
            <person name="Lin W."/>
            <person name="Duan Y."/>
            <person name="Cao H."/>
            <person name="Xiong S."/>
            <person name="Wang X."/>
            <person name="Wei L."/>
            <person name="Li C."/>
            <person name="Ma Q."/>
            <person name="Ju M."/>
            <person name="Zhao R."/>
            <person name="Li G."/>
            <person name="Mu C."/>
            <person name="Tian Q."/>
            <person name="Mei H."/>
            <person name="Zhang T."/>
            <person name="Gao T."/>
            <person name="Zhang H."/>
        </authorList>
    </citation>
    <scope>NUCLEOTIDE SEQUENCE</scope>
    <source>
        <strain evidence="2">KEN1</strain>
    </source>
</reference>
<name>A0AAW2WZ78_9LAMI</name>
<dbReference type="InterPro" id="IPR029472">
    <property type="entry name" value="Copia-like_N"/>
</dbReference>
<dbReference type="EMBL" id="JACGWN010000006">
    <property type="protein sequence ID" value="KAL0446249.1"/>
    <property type="molecule type" value="Genomic_DNA"/>
</dbReference>
<reference evidence="2" key="1">
    <citation type="submission" date="2020-06" db="EMBL/GenBank/DDBJ databases">
        <authorList>
            <person name="Li T."/>
            <person name="Hu X."/>
            <person name="Zhang T."/>
            <person name="Song X."/>
            <person name="Zhang H."/>
            <person name="Dai N."/>
            <person name="Sheng W."/>
            <person name="Hou X."/>
            <person name="Wei L."/>
        </authorList>
    </citation>
    <scope>NUCLEOTIDE SEQUENCE</scope>
    <source>
        <strain evidence="2">KEN1</strain>
        <tissue evidence="2">Leaf</tissue>
    </source>
</reference>
<proteinExistence type="predicted"/>
<dbReference type="Pfam" id="PF14244">
    <property type="entry name" value="Retrotran_gag_3"/>
    <property type="match status" value="1"/>
</dbReference>
<dbReference type="AlphaFoldDB" id="A0AAW2WZ78"/>
<evidence type="ECO:0000259" key="1">
    <source>
        <dbReference type="Pfam" id="PF14244"/>
    </source>
</evidence>
<comment type="caution">
    <text evidence="2">The sequence shown here is derived from an EMBL/GenBank/DDBJ whole genome shotgun (WGS) entry which is preliminary data.</text>
</comment>